<evidence type="ECO:0000313" key="9">
    <source>
        <dbReference type="Proteomes" id="UP000008912"/>
    </source>
</evidence>
<sequence>MTLWNGELPFYPQPRHPPGFSVPLLIVILVFLALAASFLLILPGIRGQSVRGVVLLSLFIGAEIVAVHFSAQWSVGGMNTNTSYKAFSSARVSANVGLHVGTPVQQLNETIDYNEHFNWRLGENYAEEYSKALEKGLRDPVLYLAEKFTPSSPCGLYRQYRLAGHYASATLWVAFCFWLLSNALLSMPVPLYGGLALLTTGAFTLFSIFAFASISSVPLCPLRLGSSTLTTHYGAAFWVTLATGILCLLLGVAVVSLHYSRPGALRVKDYGSQAKGSLPLILSNPLHKQFGALDFTISTNL</sequence>
<comment type="similarity">
    <text evidence="2">Belongs to the DUOXA family.</text>
</comment>
<evidence type="ECO:0000256" key="1">
    <source>
        <dbReference type="ARBA" id="ARBA00004141"/>
    </source>
</evidence>
<keyword evidence="3 7" id="KW-0812">Transmembrane</keyword>
<dbReference type="PANTHER" id="PTHR31158:SF2">
    <property type="entry name" value="DUAL OXIDASE MATURATION FACTOR 2"/>
    <property type="match status" value="1"/>
</dbReference>
<dbReference type="GO" id="GO:0015031">
    <property type="term" value="P:protein transport"/>
    <property type="evidence" value="ECO:0007669"/>
    <property type="project" value="InterPro"/>
</dbReference>
<evidence type="ECO:0000256" key="2">
    <source>
        <dbReference type="ARBA" id="ARBA00009816"/>
    </source>
</evidence>
<keyword evidence="6" id="KW-0325">Glycoprotein</keyword>
<keyword evidence="9" id="KW-1185">Reference proteome</keyword>
<dbReference type="PANTHER" id="PTHR31158">
    <property type="entry name" value="DUAL OXIDASE 2"/>
    <property type="match status" value="1"/>
</dbReference>
<evidence type="ECO:0000256" key="7">
    <source>
        <dbReference type="SAM" id="Phobius"/>
    </source>
</evidence>
<organism evidence="8 9">
    <name type="scientific">Ailuropoda melanoleuca</name>
    <name type="common">Giant panda</name>
    <dbReference type="NCBI Taxonomy" id="9646"/>
    <lineage>
        <taxon>Eukaryota</taxon>
        <taxon>Metazoa</taxon>
        <taxon>Chordata</taxon>
        <taxon>Craniata</taxon>
        <taxon>Vertebrata</taxon>
        <taxon>Euteleostomi</taxon>
        <taxon>Mammalia</taxon>
        <taxon>Eutheria</taxon>
        <taxon>Laurasiatheria</taxon>
        <taxon>Carnivora</taxon>
        <taxon>Caniformia</taxon>
        <taxon>Ursidae</taxon>
        <taxon>Ailuropoda</taxon>
    </lineage>
</organism>
<dbReference type="GO" id="GO:0005789">
    <property type="term" value="C:endoplasmic reticulum membrane"/>
    <property type="evidence" value="ECO:0007669"/>
    <property type="project" value="InterPro"/>
</dbReference>
<reference evidence="8" key="2">
    <citation type="submission" date="2025-08" db="UniProtKB">
        <authorList>
            <consortium name="Ensembl"/>
        </authorList>
    </citation>
    <scope>IDENTIFICATION</scope>
</reference>
<feature type="transmembrane region" description="Helical" evidence="7">
    <location>
        <begin position="235"/>
        <end position="259"/>
    </location>
</feature>
<proteinExistence type="inferred from homology"/>
<feature type="transmembrane region" description="Helical" evidence="7">
    <location>
        <begin position="53"/>
        <end position="71"/>
    </location>
</feature>
<name>A0A7N5JEZ8_AILME</name>
<gene>
    <name evidence="8" type="primary">LOC117798071</name>
</gene>
<evidence type="ECO:0000256" key="6">
    <source>
        <dbReference type="ARBA" id="ARBA00023180"/>
    </source>
</evidence>
<feature type="transmembrane region" description="Helical" evidence="7">
    <location>
        <begin position="192"/>
        <end position="215"/>
    </location>
</feature>
<evidence type="ECO:0000256" key="5">
    <source>
        <dbReference type="ARBA" id="ARBA00023136"/>
    </source>
</evidence>
<dbReference type="AlphaFoldDB" id="A0A7N5JEZ8"/>
<dbReference type="Proteomes" id="UP000008912">
    <property type="component" value="Unassembled WGS sequence"/>
</dbReference>
<protein>
    <submittedName>
        <fullName evidence="8">Dual oxidase maturation factor 2-like</fullName>
    </submittedName>
</protein>
<reference evidence="8 9" key="1">
    <citation type="journal article" date="2010" name="Nature">
        <title>The sequence and de novo assembly of the giant panda genome.</title>
        <authorList>
            <person name="Li R."/>
            <person name="Fan W."/>
            <person name="Tian G."/>
            <person name="Zhu H."/>
            <person name="He L."/>
            <person name="Cai J."/>
            <person name="Huang Q."/>
            <person name="Cai Q."/>
            <person name="Li B."/>
            <person name="Bai Y."/>
            <person name="Zhang Z."/>
            <person name="Zhang Y."/>
            <person name="Wang W."/>
            <person name="Li J."/>
            <person name="Wei F."/>
            <person name="Li H."/>
            <person name="Jian M."/>
            <person name="Li J."/>
            <person name="Zhang Z."/>
            <person name="Nielsen R."/>
            <person name="Li D."/>
            <person name="Gu W."/>
            <person name="Yang Z."/>
            <person name="Xuan Z."/>
            <person name="Ryder O.A."/>
            <person name="Leung F.C."/>
            <person name="Zhou Y."/>
            <person name="Cao J."/>
            <person name="Sun X."/>
            <person name="Fu Y."/>
            <person name="Fang X."/>
            <person name="Guo X."/>
            <person name="Wang B."/>
            <person name="Hou R."/>
            <person name="Shen F."/>
            <person name="Mu B."/>
            <person name="Ni P."/>
            <person name="Lin R."/>
            <person name="Qian W."/>
            <person name="Wang G."/>
            <person name="Yu C."/>
            <person name="Nie W."/>
            <person name="Wang J."/>
            <person name="Wu Z."/>
            <person name="Liang H."/>
            <person name="Min J."/>
            <person name="Wu Q."/>
            <person name="Cheng S."/>
            <person name="Ruan J."/>
            <person name="Wang M."/>
            <person name="Shi Z."/>
            <person name="Wen M."/>
            <person name="Liu B."/>
            <person name="Ren X."/>
            <person name="Zheng H."/>
            <person name="Dong D."/>
            <person name="Cook K."/>
            <person name="Shan G."/>
            <person name="Zhang H."/>
            <person name="Kosiol C."/>
            <person name="Xie X."/>
            <person name="Lu Z."/>
            <person name="Zheng H."/>
            <person name="Li Y."/>
            <person name="Steiner C.C."/>
            <person name="Lam T.T."/>
            <person name="Lin S."/>
            <person name="Zhang Q."/>
            <person name="Li G."/>
            <person name="Tian J."/>
            <person name="Gong T."/>
            <person name="Liu H."/>
            <person name="Zhang D."/>
            <person name="Fang L."/>
            <person name="Ye C."/>
            <person name="Zhang J."/>
            <person name="Hu W."/>
            <person name="Xu A."/>
            <person name="Ren Y."/>
            <person name="Zhang G."/>
            <person name="Bruford M.W."/>
            <person name="Li Q."/>
            <person name="Ma L."/>
            <person name="Guo Y."/>
            <person name="An N."/>
            <person name="Hu Y."/>
            <person name="Zheng Y."/>
            <person name="Shi Y."/>
            <person name="Li Z."/>
            <person name="Liu Q."/>
            <person name="Chen Y."/>
            <person name="Zhao J."/>
            <person name="Qu N."/>
            <person name="Zhao S."/>
            <person name="Tian F."/>
            <person name="Wang X."/>
            <person name="Wang H."/>
            <person name="Xu L."/>
            <person name="Liu X."/>
            <person name="Vinar T."/>
            <person name="Wang Y."/>
            <person name="Lam T.W."/>
            <person name="Yiu S.M."/>
            <person name="Liu S."/>
            <person name="Zhang H."/>
            <person name="Li D."/>
            <person name="Huang Y."/>
            <person name="Wang X."/>
            <person name="Yang G."/>
            <person name="Jiang Z."/>
            <person name="Wang J."/>
            <person name="Qin N."/>
            <person name="Li L."/>
            <person name="Li J."/>
            <person name="Bolund L."/>
            <person name="Kristiansen K."/>
            <person name="Wong G.K."/>
            <person name="Olson M."/>
            <person name="Zhang X."/>
            <person name="Li S."/>
            <person name="Yang H."/>
            <person name="Wang J."/>
            <person name="Wang J."/>
        </authorList>
    </citation>
    <scope>NUCLEOTIDE SEQUENCE [LARGE SCALE GENOMIC DNA]</scope>
</reference>
<accession>A0A7N5JEZ8</accession>
<feature type="transmembrane region" description="Helical" evidence="7">
    <location>
        <begin position="20"/>
        <end position="41"/>
    </location>
</feature>
<comment type="subcellular location">
    <subcellularLocation>
        <location evidence="1">Membrane</location>
        <topology evidence="1">Multi-pass membrane protein</topology>
    </subcellularLocation>
</comment>
<dbReference type="Ensembl" id="ENSAMET00000038125.1">
    <property type="protein sequence ID" value="ENSAMEP00000024391.1"/>
    <property type="gene ID" value="ENSAMEG00000028125.1"/>
</dbReference>
<feature type="transmembrane region" description="Helical" evidence="7">
    <location>
        <begin position="166"/>
        <end position="185"/>
    </location>
</feature>
<keyword evidence="5 7" id="KW-0472">Membrane</keyword>
<evidence type="ECO:0000313" key="8">
    <source>
        <dbReference type="Ensembl" id="ENSAMEP00000024391.1"/>
    </source>
</evidence>
<reference evidence="8" key="3">
    <citation type="submission" date="2025-09" db="UniProtKB">
        <authorList>
            <consortium name="Ensembl"/>
        </authorList>
    </citation>
    <scope>IDENTIFICATION</scope>
</reference>
<evidence type="ECO:0000256" key="3">
    <source>
        <dbReference type="ARBA" id="ARBA00022692"/>
    </source>
</evidence>
<dbReference type="InterPro" id="IPR018469">
    <property type="entry name" value="Dual_oxidase_maturation_fac"/>
</dbReference>
<dbReference type="GeneTree" id="ENSGT00390000008240"/>
<dbReference type="Pfam" id="PF10204">
    <property type="entry name" value="DuoxA"/>
    <property type="match status" value="1"/>
</dbReference>
<evidence type="ECO:0000256" key="4">
    <source>
        <dbReference type="ARBA" id="ARBA00022989"/>
    </source>
</evidence>
<keyword evidence="4 7" id="KW-1133">Transmembrane helix</keyword>